<keyword evidence="7" id="KW-1185">Reference proteome</keyword>
<dbReference type="PANTHER" id="PTHR30346">
    <property type="entry name" value="TRANSCRIPTIONAL DUAL REGULATOR HCAR-RELATED"/>
    <property type="match status" value="1"/>
</dbReference>
<evidence type="ECO:0000256" key="4">
    <source>
        <dbReference type="ARBA" id="ARBA00023163"/>
    </source>
</evidence>
<dbReference type="Proteomes" id="UP000806528">
    <property type="component" value="Unassembled WGS sequence"/>
</dbReference>
<evidence type="ECO:0000259" key="5">
    <source>
        <dbReference type="PROSITE" id="PS50931"/>
    </source>
</evidence>
<proteinExistence type="inferred from homology"/>
<keyword evidence="2" id="KW-0805">Transcription regulation</keyword>
<evidence type="ECO:0000256" key="2">
    <source>
        <dbReference type="ARBA" id="ARBA00023015"/>
    </source>
</evidence>
<dbReference type="InterPro" id="IPR036390">
    <property type="entry name" value="WH_DNA-bd_sf"/>
</dbReference>
<dbReference type="Pfam" id="PF00126">
    <property type="entry name" value="HTH_1"/>
    <property type="match status" value="1"/>
</dbReference>
<dbReference type="Gene3D" id="1.10.10.10">
    <property type="entry name" value="Winged helix-like DNA-binding domain superfamily/Winged helix DNA-binding domain"/>
    <property type="match status" value="1"/>
</dbReference>
<dbReference type="PROSITE" id="PS50931">
    <property type="entry name" value="HTH_LYSR"/>
    <property type="match status" value="1"/>
</dbReference>
<dbReference type="Gene3D" id="3.40.190.10">
    <property type="entry name" value="Periplasmic binding protein-like II"/>
    <property type="match status" value="2"/>
</dbReference>
<dbReference type="InterPro" id="IPR000847">
    <property type="entry name" value="LysR_HTH_N"/>
</dbReference>
<dbReference type="SUPFAM" id="SSF46785">
    <property type="entry name" value="Winged helix' DNA-binding domain"/>
    <property type="match status" value="1"/>
</dbReference>
<dbReference type="InterPro" id="IPR036388">
    <property type="entry name" value="WH-like_DNA-bd_sf"/>
</dbReference>
<evidence type="ECO:0000256" key="1">
    <source>
        <dbReference type="ARBA" id="ARBA00009437"/>
    </source>
</evidence>
<keyword evidence="4" id="KW-0804">Transcription</keyword>
<comment type="similarity">
    <text evidence="1">Belongs to the LysR transcriptional regulatory family.</text>
</comment>
<organism evidence="6 7">
    <name type="scientific">Nocardiopsis coralli</name>
    <dbReference type="NCBI Taxonomy" id="2772213"/>
    <lineage>
        <taxon>Bacteria</taxon>
        <taxon>Bacillati</taxon>
        <taxon>Actinomycetota</taxon>
        <taxon>Actinomycetes</taxon>
        <taxon>Streptosporangiales</taxon>
        <taxon>Nocardiopsidaceae</taxon>
        <taxon>Nocardiopsis</taxon>
    </lineage>
</organism>
<comment type="caution">
    <text evidence="6">The sequence shown here is derived from an EMBL/GenBank/DDBJ whole genome shotgun (WGS) entry which is preliminary data.</text>
</comment>
<dbReference type="InterPro" id="IPR005119">
    <property type="entry name" value="LysR_subst-bd"/>
</dbReference>
<reference evidence="6 7" key="1">
    <citation type="submission" date="2020-09" db="EMBL/GenBank/DDBJ databases">
        <title>Diversity and distribution of actinomycetes associated with coral in the coast of Hainan.</title>
        <authorList>
            <person name="Li F."/>
        </authorList>
    </citation>
    <scope>NUCLEOTIDE SEQUENCE [LARGE SCALE GENOMIC DNA]</scope>
    <source>
        <strain evidence="6 7">HNM0947</strain>
    </source>
</reference>
<feature type="domain" description="HTH lysR-type" evidence="5">
    <location>
        <begin position="2"/>
        <end position="59"/>
    </location>
</feature>
<dbReference type="RefSeq" id="WP_193122923.1">
    <property type="nucleotide sequence ID" value="NZ_JADBGI010000014.1"/>
</dbReference>
<accession>A0ABR9P8Z5</accession>
<sequence length="299" mass="32893">MFDARRLLVLRELAARGTVTAVAGALNYSPSAVSRQLAVLEEEMGTALLEASGRRVRLTPAGEALVRRAGPILEQMERAESEVSVLASESQELSGRLRVAAFQTVLLDVIPMALERLAHLHPRLRVETGRLEPEDALPALSAHEYDLVLEEEYPSRPGPRRAGVTLRQVMTDEMVLAVPKSWTRVPLRELAEHPWVMEPAGSAARDWATQICREAGFEPEVRHVSDDMLVQLSLVRRGHAAAFVPETVVPHAPSGVAVEHLPGRPRRTVFSVVRAGGSTHPACTAFHEAFEHAVDRLHR</sequence>
<gene>
    <name evidence="6" type="ORF">IDM40_16590</name>
</gene>
<keyword evidence="3" id="KW-0238">DNA-binding</keyword>
<dbReference type="PANTHER" id="PTHR30346:SF29">
    <property type="entry name" value="LYSR SUBSTRATE-BINDING"/>
    <property type="match status" value="1"/>
</dbReference>
<protein>
    <submittedName>
        <fullName evidence="6">LysR family transcriptional regulator</fullName>
    </submittedName>
</protein>
<dbReference type="SUPFAM" id="SSF53850">
    <property type="entry name" value="Periplasmic binding protein-like II"/>
    <property type="match status" value="1"/>
</dbReference>
<evidence type="ECO:0000256" key="3">
    <source>
        <dbReference type="ARBA" id="ARBA00023125"/>
    </source>
</evidence>
<dbReference type="Pfam" id="PF03466">
    <property type="entry name" value="LysR_substrate"/>
    <property type="match status" value="1"/>
</dbReference>
<dbReference type="EMBL" id="JADBGI010000014">
    <property type="protein sequence ID" value="MBE3000306.1"/>
    <property type="molecule type" value="Genomic_DNA"/>
</dbReference>
<name>A0ABR9P8Z5_9ACTN</name>
<evidence type="ECO:0000313" key="7">
    <source>
        <dbReference type="Proteomes" id="UP000806528"/>
    </source>
</evidence>
<evidence type="ECO:0000313" key="6">
    <source>
        <dbReference type="EMBL" id="MBE3000306.1"/>
    </source>
</evidence>